<dbReference type="InterPro" id="IPR001789">
    <property type="entry name" value="Sig_transdc_resp-reg_receiver"/>
</dbReference>
<evidence type="ECO:0000256" key="2">
    <source>
        <dbReference type="PROSITE-ProRule" id="PRU00169"/>
    </source>
</evidence>
<dbReference type="PANTHER" id="PTHR45339:SF6">
    <property type="entry name" value="SENSORY HISTIDINE PROTEIN KINASE"/>
    <property type="match status" value="1"/>
</dbReference>
<dbReference type="SUPFAM" id="SSF52172">
    <property type="entry name" value="CheY-like"/>
    <property type="match status" value="1"/>
</dbReference>
<dbReference type="PANTHER" id="PTHR45339">
    <property type="entry name" value="HYBRID SIGNAL TRANSDUCTION HISTIDINE KINASE J"/>
    <property type="match status" value="1"/>
</dbReference>
<evidence type="ECO:0000259" key="3">
    <source>
        <dbReference type="PROSITE" id="PS50110"/>
    </source>
</evidence>
<sequence>MTRFISVRSRKDRAKNRLKTSKSIIDRTFSPGEQRGWPAAMPSILVVDDNCVNRQVFRAMIASFGCEVAAASSGEEAVLAMRAFGENFQKVADTTVAKRECQRRLVVMDVHLGQGMDGYVAAEMIKADAAAQGIPPPHIVIVSGDEPSEVQERCSRCGLDFLPKPVGREQFRNVLSAHGIAV</sequence>
<dbReference type="Gene3D" id="3.40.50.2300">
    <property type="match status" value="1"/>
</dbReference>
<dbReference type="RefSeq" id="XP_003060919.1">
    <property type="nucleotide sequence ID" value="XM_003060873.1"/>
</dbReference>
<dbReference type="PROSITE" id="PS50110">
    <property type="entry name" value="RESPONSE_REGULATORY"/>
    <property type="match status" value="1"/>
</dbReference>
<keyword evidence="1 2" id="KW-0597">Phosphoprotein</keyword>
<evidence type="ECO:0000313" key="5">
    <source>
        <dbReference type="Proteomes" id="UP000001876"/>
    </source>
</evidence>
<dbReference type="Proteomes" id="UP000001876">
    <property type="component" value="Unassembled WGS sequence"/>
</dbReference>
<dbReference type="KEGG" id="mpp:MICPUCDRAFT_60651"/>
<proteinExistence type="predicted"/>
<evidence type="ECO:0000256" key="1">
    <source>
        <dbReference type="ARBA" id="ARBA00022553"/>
    </source>
</evidence>
<organism evidence="5">
    <name type="scientific">Micromonas pusilla (strain CCMP1545)</name>
    <name type="common">Picoplanktonic green alga</name>
    <dbReference type="NCBI Taxonomy" id="564608"/>
    <lineage>
        <taxon>Eukaryota</taxon>
        <taxon>Viridiplantae</taxon>
        <taxon>Chlorophyta</taxon>
        <taxon>Mamiellophyceae</taxon>
        <taxon>Mamiellales</taxon>
        <taxon>Mamiellaceae</taxon>
        <taxon>Micromonas</taxon>
    </lineage>
</organism>
<dbReference type="SMART" id="SM00448">
    <property type="entry name" value="REC"/>
    <property type="match status" value="1"/>
</dbReference>
<dbReference type="Pfam" id="PF00072">
    <property type="entry name" value="Response_reg"/>
    <property type="match status" value="1"/>
</dbReference>
<dbReference type="STRING" id="564608.C1MZ95"/>
<keyword evidence="5" id="KW-1185">Reference proteome</keyword>
<reference evidence="4 5" key="1">
    <citation type="journal article" date="2009" name="Science">
        <title>Green evolution and dynamic adaptations revealed by genomes of the marine picoeukaryotes Micromonas.</title>
        <authorList>
            <person name="Worden A.Z."/>
            <person name="Lee J.H."/>
            <person name="Mock T."/>
            <person name="Rouze P."/>
            <person name="Simmons M.P."/>
            <person name="Aerts A.L."/>
            <person name="Allen A.E."/>
            <person name="Cuvelier M.L."/>
            <person name="Derelle E."/>
            <person name="Everett M.V."/>
            <person name="Foulon E."/>
            <person name="Grimwood J."/>
            <person name="Gundlach H."/>
            <person name="Henrissat B."/>
            <person name="Napoli C."/>
            <person name="McDonald S.M."/>
            <person name="Parker M.S."/>
            <person name="Rombauts S."/>
            <person name="Salamov A."/>
            <person name="Von Dassow P."/>
            <person name="Badger J.H."/>
            <person name="Coutinho P.M."/>
            <person name="Demir E."/>
            <person name="Dubchak I."/>
            <person name="Gentemann C."/>
            <person name="Eikrem W."/>
            <person name="Gready J.E."/>
            <person name="John U."/>
            <person name="Lanier W."/>
            <person name="Lindquist E.A."/>
            <person name="Lucas S."/>
            <person name="Mayer K.F."/>
            <person name="Moreau H."/>
            <person name="Not F."/>
            <person name="Otillar R."/>
            <person name="Panaud O."/>
            <person name="Pangilinan J."/>
            <person name="Paulsen I."/>
            <person name="Piegu B."/>
            <person name="Poliakov A."/>
            <person name="Robbens S."/>
            <person name="Schmutz J."/>
            <person name="Toulza E."/>
            <person name="Wyss T."/>
            <person name="Zelensky A."/>
            <person name="Zhou K."/>
            <person name="Armbrust E.V."/>
            <person name="Bhattacharya D."/>
            <person name="Goodenough U.W."/>
            <person name="Van de Peer Y."/>
            <person name="Grigoriev I.V."/>
        </authorList>
    </citation>
    <scope>NUCLEOTIDE SEQUENCE [LARGE SCALE GENOMIC DNA]</scope>
    <source>
        <strain evidence="4 5">CCMP1545</strain>
    </source>
</reference>
<dbReference type="GO" id="GO:0000160">
    <property type="term" value="P:phosphorelay signal transduction system"/>
    <property type="evidence" value="ECO:0007669"/>
    <property type="project" value="InterPro"/>
</dbReference>
<protein>
    <submittedName>
        <fullName evidence="4">Predicted protein</fullName>
    </submittedName>
</protein>
<dbReference type="OrthoDB" id="21225at2759"/>
<dbReference type="EMBL" id="GG663743">
    <property type="protein sequence ID" value="EEH54569.1"/>
    <property type="molecule type" value="Genomic_DNA"/>
</dbReference>
<feature type="domain" description="Response regulatory" evidence="3">
    <location>
        <begin position="43"/>
        <end position="179"/>
    </location>
</feature>
<gene>
    <name evidence="4" type="ORF">MICPUCDRAFT_60651</name>
</gene>
<dbReference type="GeneID" id="9686615"/>
<name>C1MZ95_MICPC</name>
<dbReference type="AlphaFoldDB" id="C1MZ95"/>
<dbReference type="InterPro" id="IPR011006">
    <property type="entry name" value="CheY-like_superfamily"/>
</dbReference>
<accession>C1MZ95</accession>
<feature type="modified residue" description="4-aspartylphosphate" evidence="2">
    <location>
        <position position="109"/>
    </location>
</feature>
<dbReference type="CDD" id="cd17546">
    <property type="entry name" value="REC_hyHK_CKI1_RcsC-like"/>
    <property type="match status" value="1"/>
</dbReference>
<evidence type="ECO:0000313" key="4">
    <source>
        <dbReference type="EMBL" id="EEH54569.1"/>
    </source>
</evidence>